<dbReference type="NCBIfam" id="TIGR00213">
    <property type="entry name" value="GmhB_yaeD"/>
    <property type="match status" value="1"/>
</dbReference>
<keyword evidence="10" id="KW-0460">Magnesium</keyword>
<dbReference type="InterPro" id="IPR004446">
    <property type="entry name" value="Heptose_bisP_phosphatase"/>
</dbReference>
<feature type="site" description="Contributes to substrate recognition" evidence="9">
    <location>
        <position position="110"/>
    </location>
</feature>
<dbReference type="PANTHER" id="PTHR42891">
    <property type="entry name" value="D-GLYCERO-BETA-D-MANNO-HEPTOSE-1,7-BISPHOSPHATE 7-PHOSPHATASE"/>
    <property type="match status" value="1"/>
</dbReference>
<dbReference type="NCBIfam" id="TIGR01656">
    <property type="entry name" value="Histidinol-ppas"/>
    <property type="match status" value="1"/>
</dbReference>
<organism evidence="11 12">
    <name type="scientific">Terriglobus roseus</name>
    <dbReference type="NCBI Taxonomy" id="392734"/>
    <lineage>
        <taxon>Bacteria</taxon>
        <taxon>Pseudomonadati</taxon>
        <taxon>Acidobacteriota</taxon>
        <taxon>Terriglobia</taxon>
        <taxon>Terriglobales</taxon>
        <taxon>Acidobacteriaceae</taxon>
        <taxon>Terriglobus</taxon>
    </lineage>
</organism>
<feature type="binding site" evidence="10">
    <location>
        <position position="13"/>
    </location>
    <ligand>
        <name>Mg(2+)</name>
        <dbReference type="ChEBI" id="CHEBI:18420"/>
    </ligand>
</feature>
<feature type="binding site" evidence="10">
    <location>
        <position position="136"/>
    </location>
    <ligand>
        <name>Mg(2+)</name>
        <dbReference type="ChEBI" id="CHEBI:18420"/>
    </ligand>
</feature>
<dbReference type="NCBIfam" id="TIGR01662">
    <property type="entry name" value="HAD-SF-IIIA"/>
    <property type="match status" value="1"/>
</dbReference>
<accession>A0A1G7M3Q5</accession>
<evidence type="ECO:0000256" key="9">
    <source>
        <dbReference type="PIRSR" id="PIRSR004682-3"/>
    </source>
</evidence>
<evidence type="ECO:0000256" key="3">
    <source>
        <dbReference type="ARBA" id="ARBA00022723"/>
    </source>
</evidence>
<reference evidence="11 12" key="1">
    <citation type="submission" date="2016-10" db="EMBL/GenBank/DDBJ databases">
        <authorList>
            <person name="de Groot N.N."/>
        </authorList>
    </citation>
    <scope>NUCLEOTIDE SEQUENCE [LARGE SCALE GENOMIC DNA]</scope>
    <source>
        <strain evidence="11 12">GAS232</strain>
    </source>
</reference>
<feature type="site" description="Stabilizes the phosphoryl group" evidence="9">
    <location>
        <position position="53"/>
    </location>
</feature>
<evidence type="ECO:0000256" key="6">
    <source>
        <dbReference type="ARBA" id="ARBA00031828"/>
    </source>
</evidence>
<feature type="site" description="Stabilizes the phosphoryl group" evidence="9">
    <location>
        <position position="111"/>
    </location>
</feature>
<dbReference type="CDD" id="cd07503">
    <property type="entry name" value="HAD_HisB-N"/>
    <property type="match status" value="1"/>
</dbReference>
<comment type="cofactor">
    <cofactor evidence="10">
        <name>Mg(2+)</name>
        <dbReference type="ChEBI" id="CHEBI:18420"/>
    </cofactor>
</comment>
<proteinExistence type="inferred from homology"/>
<dbReference type="Pfam" id="PF13242">
    <property type="entry name" value="Hydrolase_like"/>
    <property type="match status" value="1"/>
</dbReference>
<keyword evidence="2 7" id="KW-0963">Cytoplasm</keyword>
<keyword evidence="12" id="KW-1185">Reference proteome</keyword>
<evidence type="ECO:0000256" key="5">
    <source>
        <dbReference type="ARBA" id="ARBA00023277"/>
    </source>
</evidence>
<comment type="subcellular location">
    <subcellularLocation>
        <location evidence="1 7">Cytoplasm</location>
    </subcellularLocation>
</comment>
<evidence type="ECO:0000256" key="4">
    <source>
        <dbReference type="ARBA" id="ARBA00022801"/>
    </source>
</evidence>
<dbReference type="OrthoDB" id="9801899at2"/>
<gene>
    <name evidence="11" type="ORF">SAMN05444167_2688</name>
</gene>
<dbReference type="Proteomes" id="UP000182427">
    <property type="component" value="Chromosome I"/>
</dbReference>
<evidence type="ECO:0000256" key="2">
    <source>
        <dbReference type="ARBA" id="ARBA00022490"/>
    </source>
</evidence>
<dbReference type="GO" id="GO:0046872">
    <property type="term" value="F:metal ion binding"/>
    <property type="evidence" value="ECO:0007669"/>
    <property type="project" value="UniProtKB-KW"/>
</dbReference>
<evidence type="ECO:0000256" key="8">
    <source>
        <dbReference type="PIRSR" id="PIRSR004682-1"/>
    </source>
</evidence>
<protein>
    <recommendedName>
        <fullName evidence="6 7">D,D-heptose 1,7-bisphosphate phosphatase</fullName>
        <ecNumber evidence="7">3.1.3.-</ecNumber>
    </recommendedName>
</protein>
<dbReference type="EMBL" id="LT629690">
    <property type="protein sequence ID" value="SDF56256.1"/>
    <property type="molecule type" value="Genomic_DNA"/>
</dbReference>
<dbReference type="InterPro" id="IPR006543">
    <property type="entry name" value="Histidinol-phos"/>
</dbReference>
<dbReference type="InterPro" id="IPR006549">
    <property type="entry name" value="HAD-SF_hydro_IIIA"/>
</dbReference>
<keyword evidence="5 7" id="KW-0119">Carbohydrate metabolism</keyword>
<keyword evidence="4 7" id="KW-0378">Hydrolase</keyword>
<dbReference type="GO" id="GO:0016791">
    <property type="term" value="F:phosphatase activity"/>
    <property type="evidence" value="ECO:0007669"/>
    <property type="project" value="InterPro"/>
</dbReference>
<feature type="active site" description="Proton donor" evidence="8">
    <location>
        <position position="13"/>
    </location>
</feature>
<dbReference type="InterPro" id="IPR023214">
    <property type="entry name" value="HAD_sf"/>
</dbReference>
<comment type="similarity">
    <text evidence="7">Belongs to the gmhB family.</text>
</comment>
<dbReference type="Gene3D" id="3.40.50.1000">
    <property type="entry name" value="HAD superfamily/HAD-like"/>
    <property type="match status" value="1"/>
</dbReference>
<evidence type="ECO:0000256" key="10">
    <source>
        <dbReference type="PIRSR" id="PIRSR004682-4"/>
    </source>
</evidence>
<name>A0A1G7M3Q5_9BACT</name>
<dbReference type="GO" id="GO:0005737">
    <property type="term" value="C:cytoplasm"/>
    <property type="evidence" value="ECO:0007669"/>
    <property type="project" value="UniProtKB-SubCell"/>
</dbReference>
<sequence length="185" mass="20267">MKTLRPALFLDRDGVINEEVHYLWKPEDCRLVPGIIPLLQTAQALGYVTVVITNQAGIGRGMYSEADFHVLMDHIQAELAPHNVRLDAIYFSPFHPEHGVGEYKIDTDCRKPAPGMILRAAEEHGLDISRSVLVGDRCTDIGAGTAAGIPHLFLFGNTEAAPCEGSYRKIDSLAEVESTLRTLSA</sequence>
<feature type="binding site" evidence="10">
    <location>
        <position position="11"/>
    </location>
    <ligand>
        <name>Mg(2+)</name>
        <dbReference type="ChEBI" id="CHEBI:18420"/>
    </ligand>
</feature>
<feature type="binding site" evidence="10">
    <location>
        <position position="109"/>
    </location>
    <ligand>
        <name>Zn(2+)</name>
        <dbReference type="ChEBI" id="CHEBI:29105"/>
    </ligand>
</feature>
<evidence type="ECO:0000313" key="12">
    <source>
        <dbReference type="Proteomes" id="UP000182427"/>
    </source>
</evidence>
<evidence type="ECO:0000313" key="11">
    <source>
        <dbReference type="EMBL" id="SDF56256.1"/>
    </source>
</evidence>
<comment type="cofactor">
    <cofactor evidence="10">
        <name>Zn(2+)</name>
        <dbReference type="ChEBI" id="CHEBI:29105"/>
    </cofactor>
</comment>
<dbReference type="InterPro" id="IPR036412">
    <property type="entry name" value="HAD-like_sf"/>
</dbReference>
<evidence type="ECO:0000256" key="1">
    <source>
        <dbReference type="ARBA" id="ARBA00004496"/>
    </source>
</evidence>
<dbReference type="EC" id="3.1.3.-" evidence="7"/>
<dbReference type="SUPFAM" id="SSF56784">
    <property type="entry name" value="HAD-like"/>
    <property type="match status" value="1"/>
</dbReference>
<dbReference type="AlphaFoldDB" id="A0A1G7M3Q5"/>
<dbReference type="PANTHER" id="PTHR42891:SF1">
    <property type="entry name" value="D-GLYCERO-BETA-D-MANNO-HEPTOSE-1,7-BISPHOSPHATE 7-PHOSPHATASE"/>
    <property type="match status" value="1"/>
</dbReference>
<keyword evidence="10" id="KW-0862">Zinc</keyword>
<dbReference type="PIRSF" id="PIRSF004682">
    <property type="entry name" value="GmhB"/>
    <property type="match status" value="1"/>
</dbReference>
<keyword evidence="3 10" id="KW-0479">Metal-binding</keyword>
<dbReference type="GO" id="GO:0005975">
    <property type="term" value="P:carbohydrate metabolic process"/>
    <property type="evidence" value="ECO:0007669"/>
    <property type="project" value="InterPro"/>
</dbReference>
<evidence type="ECO:0000256" key="7">
    <source>
        <dbReference type="PIRNR" id="PIRNR004682"/>
    </source>
</evidence>
<feature type="active site" description="Nucleophile" evidence="8">
    <location>
        <position position="11"/>
    </location>
</feature>